<feature type="region of interest" description="Disordered" evidence="1">
    <location>
        <begin position="348"/>
        <end position="368"/>
    </location>
</feature>
<proteinExistence type="predicted"/>
<evidence type="ECO:0000256" key="1">
    <source>
        <dbReference type="SAM" id="MobiDB-lite"/>
    </source>
</evidence>
<name>A0A151ZJ24_TIELA</name>
<evidence type="ECO:0000313" key="2">
    <source>
        <dbReference type="EMBL" id="KYQ93992.1"/>
    </source>
</evidence>
<dbReference type="Proteomes" id="UP000076078">
    <property type="component" value="Unassembled WGS sequence"/>
</dbReference>
<comment type="caution">
    <text evidence="2">The sequence shown here is derived from an EMBL/GenBank/DDBJ whole genome shotgun (WGS) entry which is preliminary data.</text>
</comment>
<feature type="compositionally biased region" description="Low complexity" evidence="1">
    <location>
        <begin position="303"/>
        <end position="313"/>
    </location>
</feature>
<feature type="region of interest" description="Disordered" evidence="1">
    <location>
        <begin position="302"/>
        <end position="325"/>
    </location>
</feature>
<dbReference type="EMBL" id="LODT01000023">
    <property type="protein sequence ID" value="KYQ93992.1"/>
    <property type="molecule type" value="Genomic_DNA"/>
</dbReference>
<keyword evidence="3" id="KW-1185">Reference proteome</keyword>
<dbReference type="InParanoid" id="A0A151ZJ24"/>
<accession>A0A151ZJ24</accession>
<protein>
    <submittedName>
        <fullName evidence="2">Uncharacterized protein</fullName>
    </submittedName>
</protein>
<dbReference type="AlphaFoldDB" id="A0A151ZJ24"/>
<reference evidence="2 3" key="1">
    <citation type="submission" date="2015-12" db="EMBL/GenBank/DDBJ databases">
        <title>Dictyostelia acquired genes for synthesis and detection of signals that induce cell-type specialization by lateral gene transfer from prokaryotes.</title>
        <authorList>
            <person name="Gloeckner G."/>
            <person name="Schaap P."/>
        </authorList>
    </citation>
    <scope>NUCLEOTIDE SEQUENCE [LARGE SCALE GENOMIC DNA]</scope>
    <source>
        <strain evidence="2 3">TK</strain>
    </source>
</reference>
<feature type="compositionally biased region" description="Low complexity" evidence="1">
    <location>
        <begin position="354"/>
        <end position="366"/>
    </location>
</feature>
<organism evidence="2 3">
    <name type="scientific">Tieghemostelium lacteum</name>
    <name type="common">Slime mold</name>
    <name type="synonym">Dictyostelium lacteum</name>
    <dbReference type="NCBI Taxonomy" id="361077"/>
    <lineage>
        <taxon>Eukaryota</taxon>
        <taxon>Amoebozoa</taxon>
        <taxon>Evosea</taxon>
        <taxon>Eumycetozoa</taxon>
        <taxon>Dictyostelia</taxon>
        <taxon>Dictyosteliales</taxon>
        <taxon>Raperosteliaceae</taxon>
        <taxon>Tieghemostelium</taxon>
    </lineage>
</organism>
<sequence>MPKHDCKVKIAPWIEQAIVNNNLPSQPLGQIYPFHSQRLNQSEIVLLLLDMEYKILVHLDSQTVDSAIKNRIISTRENLFYSVLKLEDYCINLNEELTNYTVVVKKFKIEAKKKVNIQNFKAIESSVLVQSKLSLLKKQKETDLMKSYKTFSLLDARIPNDQFNYLMNLPGWKKCVQLDNINLHNEKITLQEARPNLSVYDKLPGWKKPSLLPPPIDQKSDDSFLSDIDMDDIYPTQNHTSQPPNPTTVKESKNYYEDSLDDLDFDKDDYNIKRKRDGLNDSFETHPIKIIKITTGLKEFPKTTSTTTTATSSNDKTVSTTPPKTPTILKLSLKLNKSISPKAITMMDLENDPTPKTQIPKTTTTTSASNEKTVVEAPISPISIFEIPTQNSHSPPLKFSINSLPMDFLVSQEVVIKEYSIPNDQMNIINNLTHWKNYFVPYQPLL</sequence>
<gene>
    <name evidence="2" type="ORF">DLAC_04887</name>
</gene>
<feature type="region of interest" description="Disordered" evidence="1">
    <location>
        <begin position="227"/>
        <end position="252"/>
    </location>
</feature>
<evidence type="ECO:0000313" key="3">
    <source>
        <dbReference type="Proteomes" id="UP000076078"/>
    </source>
</evidence>